<dbReference type="PROSITE" id="PS00018">
    <property type="entry name" value="EF_HAND_1"/>
    <property type="match status" value="1"/>
</dbReference>
<reference evidence="1 2" key="1">
    <citation type="submission" date="2019-01" db="EMBL/GenBank/DDBJ databases">
        <title>Coherence of Microcystis species and biogeography revealed through population genomics.</title>
        <authorList>
            <person name="Perez-Carrascal O.M."/>
            <person name="Terrat Y."/>
            <person name="Giani A."/>
            <person name="Fortin N."/>
            <person name="Tromas N."/>
            <person name="Shapiro B.J."/>
        </authorList>
    </citation>
    <scope>NUCLEOTIDE SEQUENCE [LARGE SCALE GENOMIC DNA]</scope>
    <source>
        <strain evidence="1">Mv_BB_P_19951000_S68D</strain>
    </source>
</reference>
<proteinExistence type="predicted"/>
<dbReference type="Proteomes" id="UP000320674">
    <property type="component" value="Unassembled WGS sequence"/>
</dbReference>
<dbReference type="Gene3D" id="3.40.50.1820">
    <property type="entry name" value="alpha/beta hydrolase"/>
    <property type="match status" value="1"/>
</dbReference>
<dbReference type="SUPFAM" id="SSF53474">
    <property type="entry name" value="alpha/beta-Hydrolases"/>
    <property type="match status" value="1"/>
</dbReference>
<organism evidence="1 2">
    <name type="scientific">Microcystis viridis Mv_BB_P_19951000_S68D</name>
    <dbReference type="NCBI Taxonomy" id="2486270"/>
    <lineage>
        <taxon>Bacteria</taxon>
        <taxon>Bacillati</taxon>
        <taxon>Cyanobacteriota</taxon>
        <taxon>Cyanophyceae</taxon>
        <taxon>Oscillatoriophycideae</taxon>
        <taxon>Chroococcales</taxon>
        <taxon>Microcystaceae</taxon>
        <taxon>Microcystis</taxon>
    </lineage>
</organism>
<dbReference type="InterPro" id="IPR018247">
    <property type="entry name" value="EF_Hand_1_Ca_BS"/>
</dbReference>
<dbReference type="EMBL" id="SFAZ01000050">
    <property type="protein sequence ID" value="TRU79175.1"/>
    <property type="molecule type" value="Genomic_DNA"/>
</dbReference>
<name>A0A552I6U6_MICVR</name>
<comment type="caution">
    <text evidence="1">The sequence shown here is derived from an EMBL/GenBank/DDBJ whole genome shotgun (WGS) entry which is preliminary data.</text>
</comment>
<gene>
    <name evidence="1" type="ORF">EWV77_03130</name>
</gene>
<evidence type="ECO:0000313" key="1">
    <source>
        <dbReference type="EMBL" id="TRU79175.1"/>
    </source>
</evidence>
<dbReference type="Gene3D" id="2.60.40.10">
    <property type="entry name" value="Immunoglobulins"/>
    <property type="match status" value="2"/>
</dbReference>
<dbReference type="InterPro" id="IPR029058">
    <property type="entry name" value="AB_hydrolase_fold"/>
</dbReference>
<evidence type="ECO:0000313" key="2">
    <source>
        <dbReference type="Proteomes" id="UP000320674"/>
    </source>
</evidence>
<dbReference type="InterPro" id="IPR013783">
    <property type="entry name" value="Ig-like_fold"/>
</dbReference>
<accession>A0A552I6U6</accession>
<dbReference type="SUPFAM" id="SSF89260">
    <property type="entry name" value="Collagen-binding domain"/>
    <property type="match status" value="1"/>
</dbReference>
<protein>
    <submittedName>
        <fullName evidence="1">Uncharacterized protein</fullName>
    </submittedName>
</protein>
<sequence length="1855" mass="205016">MLQSVLLLQPLVILLVAITLNGLNGNAGIKIVQDLNNNGAIDFGETLAYSYNSGTTAESISQPLASGSYFILVNSGFDNTNYNLSVSATGIPDNAGNTLATARNITVGSTATTFSDFVTLNGLNGNAGIKIVQDLNNNGAIDFGETLAYSYNSGTTAQSISEALNVGTYFIHVRYGNTNYNLTVSATPLDNAGNTLTAARNINLNSPQTIFEFVGSIDVDDYYRFSLNTTNNFKLSLDDLSANADVQLIRDANNNNVVDSGELLVTIANTGTTAESITRSLSAGTYFIRVYPAATGVNTNYILGVSATPANTAPTNLDFNTTKVVYNENETVSLTGEVFDADGITTLSKIDFWLQQGNNGTWRDITDATTFTQSGGDNRWASFSYTLNAFDVLFTDVYQLKAIAYDKSGATSETVIKQFKVNRPPNTLYLSSLDSSYYAGKAVNLSGFVSDFDGFSDVVKIDLSLQKDGGDWNSVDSIISFDKDTNYSWSANFSYQLTGLSLGSYVLKARAYDQAGAYVDADVQSFKVVEIQKYTFTYNYGNGDYYDGYVYAENGKYNVGGDYDFTSTLNEAGFNGKYVIKSAETVGTPSDLGKVYVTKYYDADSSQQSYVPDCISNGFVSGYSYLGSEDDTIADPYRIGNISFGKDYDEADIVLPKQYSFKYEYGNGDYYEGYVYAYPGTYTVGQYYDPAPTVNGQYYISSAADVGSNFKSGDLKEVYLTNYYDGDTSQRSFTPKAPKNGYPSGYNLLGSEDDYIYDAAADINFHKFSPSLEADVPEAIPVFKYSFRYNYGNGDYYDGFVYARENTYTMGQIIDPKTTNTEAGTNGNYTITAIADSTNKYGTGSVYVTTYYDGDNSKVSFTLNQTYSSGYKYLGSEKRTIFLDSSSNGNIVSINGDGTLFDSFGEDNYEADFAVVKKFTFRYDYGNGDYYDGYVYADQNKYKVGQYYDFKLTNNEAGFNGKYYISAVANEGKWTDFGKVYVTNYYDGDNSKVSFTLNQTYPYPSSYNYLGTEKDAVSLDSSDNGNIVSIKGNSQLFGSFGEDNYEADFAVVKKFTFRYDYGNGDYYDGYVYADQNKYTVGQYYDFKLTNNEAGFNGKYYISAVTTEGNWKKLKGVYVTNYYDGDRSKQNYIPYYTSQGVTTGYNDLGSEEDYISEWGFGNKFGNDYEEADVVIVAKYSFRYNYGNGDYYDGFVYAEKYTYQVGTTFDPNPNNNEAGFNGKYSINAVEITGKNYDLGKVYVTNYYDGDRSKQNYIPLSYRDGLVTSYDGLGTEYDYISGFNSINKFGNDYDEADVSVTTKYSFTYNYNDGDSYSGYIYAEDGTYAINQSIGGAAGTYKITGAVVSGSKYDINKVYVTSYYDGNFSKQTYIPYSYTKGYASSYSGFGGEWDDFYINNILISFTYIQSGGNSSNFYRINVGDSVYEALSRTAAYQRKAPSDNNGSAKMTVGLVLSGFAGVPDNEYKVDQVFEDTSKGFFAVGLVANNPSSGRPPVLVIRGTANLYGAFDDTHPNGVGWEQFYSRRDQIVTWLNAVTTNAQKNPSFAAPDITGHSLGGAIAQRFGAYYSSTGGKIGEIITVNSPGIDSATINTANLSNIGNITYYIATGDPVSLAGKFLPGNWSRLAWNSPDSYLIGDYLLAKHTNPNRLTSNHVNEYWYSSTNNLNSPSFSYWQYNQPDWLTFNLSIAAVAPVVSLLTGGTLGTVISSLPVILSSRQTTEASRTLVGQALRAVIDYNRDPLGSLRNSILNYAKNYAQEAWDTFKNLDANEWAAIAKANPAMWAAMSKWTPDAWKSANSWTSDRWNVVKSWTSEAWNKTTSWTGDQWNKTKNWTTDQFKQGAQIGKEIIKSVDPRTWW</sequence>
<dbReference type="Gene3D" id="2.60.120.380">
    <property type="match status" value="3"/>
</dbReference>